<evidence type="ECO:0000313" key="2">
    <source>
        <dbReference type="EMBL" id="TLD01313.1"/>
    </source>
</evidence>
<sequence length="459" mass="52052" precursor="true">MKRYLKWSIYVVLMVVVLTAVMPVRAEAKLNRPEKVKAILGDRTVKLTWKSSKGAKYYRIYQYDMKKNSYRRVQKTTGTNFTFRKLKCGVSYRFKIRAYAVKKGKTLTSSFSKVITVLPKPVVRKPSGLKAKAEKDSISLSWDKAGGATGYSIYQYSESRNKYIKIASTTKRNYSVKGLKAGLTYRYRIKTRKKVDGKIYYSKYSAIIEAKVPKAQKKGKSTLKKFLETALQPVGKTMYVWGGGWNEEDTGAGTDARTIGVSPEWERFFNKQNSSYDYNQTRYQIRDGLDCSGYVGWCIYNIMNTSSGKEGYVMKAEEMASDFASRGWGQYVGRFSVKDYQPGDIMSSSCSDCGHVWIVVGACQDGSVVLVHSSPQGVQINGTVDRYGNTSSEAVNLAAYYMKNYFPKWYKKYPNCMRGESYLSHYAQMRWDLSGSSVMTDPQGYRNKSAAQILQDLLG</sequence>
<dbReference type="CDD" id="cd00063">
    <property type="entry name" value="FN3"/>
    <property type="match status" value="2"/>
</dbReference>
<dbReference type="Pfam" id="PF00041">
    <property type="entry name" value="fn3"/>
    <property type="match status" value="1"/>
</dbReference>
<dbReference type="PANTHER" id="PTHR47135:SF1">
    <property type="entry name" value="FIBRONECTIN TYPE III DOMAIN-CONTAINING PROTEIN 7"/>
    <property type="match status" value="1"/>
</dbReference>
<evidence type="ECO:0000313" key="3">
    <source>
        <dbReference type="Proteomes" id="UP000306509"/>
    </source>
</evidence>
<organism evidence="2 3">
    <name type="scientific">Robinsoniella peoriensis</name>
    <dbReference type="NCBI Taxonomy" id="180332"/>
    <lineage>
        <taxon>Bacteria</taxon>
        <taxon>Bacillati</taxon>
        <taxon>Bacillota</taxon>
        <taxon>Clostridia</taxon>
        <taxon>Lachnospirales</taxon>
        <taxon>Lachnospiraceae</taxon>
        <taxon>Robinsoniella</taxon>
    </lineage>
</organism>
<gene>
    <name evidence="2" type="ORF">DSM106044_01798</name>
</gene>
<dbReference type="PROSITE" id="PS50853">
    <property type="entry name" value="FN3"/>
    <property type="match status" value="1"/>
</dbReference>
<dbReference type="AlphaFoldDB" id="A0A4U8QAP7"/>
<dbReference type="PANTHER" id="PTHR47135">
    <property type="entry name" value="FIBRONECTIN TYPE III DOMAIN-CONTAINING PROTEIN 7"/>
    <property type="match status" value="1"/>
</dbReference>
<dbReference type="EMBL" id="QGQD01000041">
    <property type="protein sequence ID" value="TLD01313.1"/>
    <property type="molecule type" value="Genomic_DNA"/>
</dbReference>
<dbReference type="InterPro" id="IPR036116">
    <property type="entry name" value="FN3_sf"/>
</dbReference>
<dbReference type="Gene3D" id="2.60.40.10">
    <property type="entry name" value="Immunoglobulins"/>
    <property type="match status" value="2"/>
</dbReference>
<proteinExistence type="predicted"/>
<dbReference type="Proteomes" id="UP000306509">
    <property type="component" value="Unassembled WGS sequence"/>
</dbReference>
<reference evidence="2 3" key="1">
    <citation type="journal article" date="2019" name="Anaerobe">
        <title>Detection of Robinsoniella peoriensis in multiple bone samples of a trauma patient.</title>
        <authorList>
            <person name="Schrottner P."/>
            <person name="Hartwich K."/>
            <person name="Bunk B."/>
            <person name="Schober I."/>
            <person name="Helbig S."/>
            <person name="Rudolph W.W."/>
            <person name="Gunzer F."/>
        </authorList>
    </citation>
    <scope>NUCLEOTIDE SEQUENCE [LARGE SCALE GENOMIC DNA]</scope>
    <source>
        <strain evidence="2 3">DSM 106044</strain>
    </source>
</reference>
<dbReference type="InterPro" id="IPR013783">
    <property type="entry name" value="Ig-like_fold"/>
</dbReference>
<dbReference type="SMART" id="SM00060">
    <property type="entry name" value="FN3"/>
    <property type="match status" value="2"/>
</dbReference>
<protein>
    <submittedName>
        <fullName evidence="2">Phage-related lysozyme (Muraminidase)</fullName>
    </submittedName>
</protein>
<accession>A0A4U8QAP7</accession>
<evidence type="ECO:0000259" key="1">
    <source>
        <dbReference type="PROSITE" id="PS50853"/>
    </source>
</evidence>
<comment type="caution">
    <text evidence="2">The sequence shown here is derived from an EMBL/GenBank/DDBJ whole genome shotgun (WGS) entry which is preliminary data.</text>
</comment>
<feature type="domain" description="Fibronectin type-III" evidence="1">
    <location>
        <begin position="122"/>
        <end position="215"/>
    </location>
</feature>
<dbReference type="Gene3D" id="3.90.1720.10">
    <property type="entry name" value="endopeptidase domain like (from Nostoc punctiforme)"/>
    <property type="match status" value="1"/>
</dbReference>
<keyword evidence="3" id="KW-1185">Reference proteome</keyword>
<dbReference type="InterPro" id="IPR003961">
    <property type="entry name" value="FN3_dom"/>
</dbReference>
<name>A0A4U8QAP7_9FIRM</name>
<dbReference type="STRING" id="180332.GCA_000797495_02234"/>
<dbReference type="SUPFAM" id="SSF49265">
    <property type="entry name" value="Fibronectin type III"/>
    <property type="match status" value="1"/>
</dbReference>
<dbReference type="RefSeq" id="WP_161597317.1">
    <property type="nucleotide sequence ID" value="NZ_QGQD01000041.1"/>
</dbReference>